<sequence>MQGGGGAKPALELSGRRADRVCRWLGEKLEQTRVRKALWPIRNCGRPPQLSPLKVDCLLPWARARAAGRPGLHLPPAPQGDNEEVYSGSKYPVLVPVWGAGNGNVGGLVPFSPGHHQEPDGGGFGFSFCAIRVSTVISVLFLIYPTCPPAVNLGPLGRRAVLQPPVMGPGAATLALQGQPQCCCLLPSQVLRPKADQSREVGGFPAPLNSLSWPSLPPAPLRQVLFSVGRARVSSGWQLPWGWNSRAAYQQGFWALPYCSFPTTQLMSWSDSVPLGIPWMQMFAVTRMQESAPRTVYLAKSGLGGQASKGPSVPAAVGTSGPRATDLENARVI</sequence>
<evidence type="ECO:0000256" key="1">
    <source>
        <dbReference type="SAM" id="MobiDB-lite"/>
    </source>
</evidence>
<evidence type="ECO:0000313" key="3">
    <source>
        <dbReference type="Proteomes" id="UP000010552"/>
    </source>
</evidence>
<protein>
    <submittedName>
        <fullName evidence="2">Uncharacterized protein</fullName>
    </submittedName>
</protein>
<accession>L5K134</accession>
<dbReference type="Proteomes" id="UP000010552">
    <property type="component" value="Unassembled WGS sequence"/>
</dbReference>
<evidence type="ECO:0000313" key="2">
    <source>
        <dbReference type="EMBL" id="ELK04218.1"/>
    </source>
</evidence>
<gene>
    <name evidence="2" type="ORF">PAL_GLEAN10024371</name>
</gene>
<feature type="region of interest" description="Disordered" evidence="1">
    <location>
        <begin position="304"/>
        <end position="333"/>
    </location>
</feature>
<proteinExistence type="predicted"/>
<dbReference type="EMBL" id="KB031072">
    <property type="protein sequence ID" value="ELK04218.1"/>
    <property type="molecule type" value="Genomic_DNA"/>
</dbReference>
<name>L5K134_PTEAL</name>
<organism evidence="2 3">
    <name type="scientific">Pteropus alecto</name>
    <name type="common">Black flying fox</name>
    <dbReference type="NCBI Taxonomy" id="9402"/>
    <lineage>
        <taxon>Eukaryota</taxon>
        <taxon>Metazoa</taxon>
        <taxon>Chordata</taxon>
        <taxon>Craniata</taxon>
        <taxon>Vertebrata</taxon>
        <taxon>Euteleostomi</taxon>
        <taxon>Mammalia</taxon>
        <taxon>Eutheria</taxon>
        <taxon>Laurasiatheria</taxon>
        <taxon>Chiroptera</taxon>
        <taxon>Yinpterochiroptera</taxon>
        <taxon>Pteropodoidea</taxon>
        <taxon>Pteropodidae</taxon>
        <taxon>Pteropodinae</taxon>
        <taxon>Pteropus</taxon>
    </lineage>
</organism>
<reference evidence="3" key="1">
    <citation type="journal article" date="2013" name="Science">
        <title>Comparative analysis of bat genomes provides insight into the evolution of flight and immunity.</title>
        <authorList>
            <person name="Zhang G."/>
            <person name="Cowled C."/>
            <person name="Shi Z."/>
            <person name="Huang Z."/>
            <person name="Bishop-Lilly K.A."/>
            <person name="Fang X."/>
            <person name="Wynne J.W."/>
            <person name="Xiong Z."/>
            <person name="Baker M.L."/>
            <person name="Zhao W."/>
            <person name="Tachedjian M."/>
            <person name="Zhu Y."/>
            <person name="Zhou P."/>
            <person name="Jiang X."/>
            <person name="Ng J."/>
            <person name="Yang L."/>
            <person name="Wu L."/>
            <person name="Xiao J."/>
            <person name="Feng Y."/>
            <person name="Chen Y."/>
            <person name="Sun X."/>
            <person name="Zhang Y."/>
            <person name="Marsh G.A."/>
            <person name="Crameri G."/>
            <person name="Broder C.C."/>
            <person name="Frey K.G."/>
            <person name="Wang L.F."/>
            <person name="Wang J."/>
        </authorList>
    </citation>
    <scope>NUCLEOTIDE SEQUENCE [LARGE SCALE GENOMIC DNA]</scope>
</reference>
<keyword evidence="3" id="KW-1185">Reference proteome</keyword>
<dbReference type="AlphaFoldDB" id="L5K134"/>
<dbReference type="InParanoid" id="L5K134"/>